<dbReference type="CDD" id="cd17477">
    <property type="entry name" value="MFS_YcaD_like"/>
    <property type="match status" value="1"/>
</dbReference>
<dbReference type="InterPro" id="IPR036259">
    <property type="entry name" value="MFS_trans_sf"/>
</dbReference>
<dbReference type="InterPro" id="IPR011701">
    <property type="entry name" value="MFS"/>
</dbReference>
<feature type="transmembrane region" description="Helical" evidence="4">
    <location>
        <begin position="328"/>
        <end position="350"/>
    </location>
</feature>
<feature type="domain" description="Major facilitator superfamily (MFS) profile" evidence="5">
    <location>
        <begin position="199"/>
        <end position="411"/>
    </location>
</feature>
<keyword evidence="7" id="KW-1185">Reference proteome</keyword>
<evidence type="ECO:0000259" key="5">
    <source>
        <dbReference type="PROSITE" id="PS50850"/>
    </source>
</evidence>
<dbReference type="Pfam" id="PF07690">
    <property type="entry name" value="MFS_1"/>
    <property type="match status" value="1"/>
</dbReference>
<evidence type="ECO:0000256" key="1">
    <source>
        <dbReference type="ARBA" id="ARBA00022692"/>
    </source>
</evidence>
<feature type="transmembrane region" description="Helical" evidence="4">
    <location>
        <begin position="356"/>
        <end position="376"/>
    </location>
</feature>
<dbReference type="PANTHER" id="PTHR23521:SF3">
    <property type="entry name" value="MFS TRANSPORTER"/>
    <property type="match status" value="1"/>
</dbReference>
<evidence type="ECO:0000313" key="7">
    <source>
        <dbReference type="Proteomes" id="UP001526430"/>
    </source>
</evidence>
<evidence type="ECO:0000256" key="4">
    <source>
        <dbReference type="SAM" id="Phobius"/>
    </source>
</evidence>
<accession>A0ABT3NWS9</accession>
<keyword evidence="3 4" id="KW-0472">Membrane</keyword>
<name>A0ABT3NWS9_9PROT</name>
<feature type="transmembrane region" description="Helical" evidence="4">
    <location>
        <begin position="98"/>
        <end position="119"/>
    </location>
</feature>
<keyword evidence="1 4" id="KW-0812">Transmembrane</keyword>
<dbReference type="InterPro" id="IPR047200">
    <property type="entry name" value="MFS_YcaD-like"/>
</dbReference>
<dbReference type="PANTHER" id="PTHR23521">
    <property type="entry name" value="TRANSPORTER MFS SUPERFAMILY"/>
    <property type="match status" value="1"/>
</dbReference>
<dbReference type="EMBL" id="JAPFQI010000010">
    <property type="protein sequence ID" value="MCW8086636.1"/>
    <property type="molecule type" value="Genomic_DNA"/>
</dbReference>
<gene>
    <name evidence="6" type="ORF">OF850_13450</name>
</gene>
<dbReference type="Proteomes" id="UP001526430">
    <property type="component" value="Unassembled WGS sequence"/>
</dbReference>
<feature type="transmembrane region" description="Helical" evidence="4">
    <location>
        <begin position="131"/>
        <end position="152"/>
    </location>
</feature>
<dbReference type="RefSeq" id="WP_301590714.1">
    <property type="nucleotide sequence ID" value="NZ_JAPFQI010000010.1"/>
</dbReference>
<feature type="transmembrane region" description="Helical" evidence="4">
    <location>
        <begin position="158"/>
        <end position="179"/>
    </location>
</feature>
<evidence type="ECO:0000313" key="6">
    <source>
        <dbReference type="EMBL" id="MCW8086636.1"/>
    </source>
</evidence>
<dbReference type="Gene3D" id="1.20.1250.20">
    <property type="entry name" value="MFS general substrate transporter like domains"/>
    <property type="match status" value="2"/>
</dbReference>
<feature type="transmembrane region" description="Helical" evidence="4">
    <location>
        <begin position="265"/>
        <end position="284"/>
    </location>
</feature>
<dbReference type="SUPFAM" id="SSF103473">
    <property type="entry name" value="MFS general substrate transporter"/>
    <property type="match status" value="1"/>
</dbReference>
<organism evidence="6 7">
    <name type="scientific">Sabulicella glaciei</name>
    <dbReference type="NCBI Taxonomy" id="2984948"/>
    <lineage>
        <taxon>Bacteria</taxon>
        <taxon>Pseudomonadati</taxon>
        <taxon>Pseudomonadota</taxon>
        <taxon>Alphaproteobacteria</taxon>
        <taxon>Acetobacterales</taxon>
        <taxon>Acetobacteraceae</taxon>
        <taxon>Sabulicella</taxon>
    </lineage>
</organism>
<feature type="transmembrane region" description="Helical" evidence="4">
    <location>
        <begin position="74"/>
        <end position="92"/>
    </location>
</feature>
<evidence type="ECO:0000256" key="2">
    <source>
        <dbReference type="ARBA" id="ARBA00022989"/>
    </source>
</evidence>
<dbReference type="PROSITE" id="PS50850">
    <property type="entry name" value="MFS"/>
    <property type="match status" value="1"/>
</dbReference>
<proteinExistence type="predicted"/>
<protein>
    <submittedName>
        <fullName evidence="6">MFS transporter</fullName>
    </submittedName>
</protein>
<feature type="transmembrane region" description="Helical" evidence="4">
    <location>
        <begin position="43"/>
        <end position="62"/>
    </location>
</feature>
<feature type="transmembrane region" description="Helical" evidence="4">
    <location>
        <begin position="290"/>
        <end position="316"/>
    </location>
</feature>
<reference evidence="6 7" key="1">
    <citation type="submission" date="2022-10" db="EMBL/GenBank/DDBJ databases">
        <title>Roseococcus glaciei nov., sp. nov., isolated from glacier.</title>
        <authorList>
            <person name="Liu Q."/>
            <person name="Xin Y.-H."/>
        </authorList>
    </citation>
    <scope>NUCLEOTIDE SEQUENCE [LARGE SCALE GENOMIC DNA]</scope>
    <source>
        <strain evidence="6 7">MDT2-1-1</strain>
    </source>
</reference>
<keyword evidence="2 4" id="KW-1133">Transmembrane helix</keyword>
<feature type="transmembrane region" description="Helical" evidence="4">
    <location>
        <begin position="235"/>
        <end position="253"/>
    </location>
</feature>
<dbReference type="InterPro" id="IPR020846">
    <property type="entry name" value="MFS_dom"/>
</dbReference>
<sequence>MRALLSPISALLLSVAILIMGNGLQSTLLPVRASFEEFDPTEIGLQGSSYFLGFVVGCILGGRMIQRVGHIRTFAALASVASTVVLIHAMVIEPFTWAVLRAITGFCFAGLYLVIESWLNERAGNENRGMVMGLYTMINLGVIVIGQMMLTLADPSRFPLFALASILVSLAAVPVALTASPPPAPLAEARLRPIKLYRISPVGVVGVMMAGLASGAFWALGPAYVVAMGADTRQVAIFMSIAVFGGALVQWPIGRLSDRLDRRIVVIGACLVGAAAAIGLVMGVGETGLAMALLAALFGAAAFPLYAICAAHAFDYSASSEFVESSSGLLLANGMGAVAGPLLASILMRVFGPSGLFMATAMAHLVLAAFVAWRITRRAAIPAELRSDFDLAATAQTMVAPQEGAAPAGAR</sequence>
<evidence type="ECO:0000256" key="3">
    <source>
        <dbReference type="ARBA" id="ARBA00023136"/>
    </source>
</evidence>
<comment type="caution">
    <text evidence="6">The sequence shown here is derived from an EMBL/GenBank/DDBJ whole genome shotgun (WGS) entry which is preliminary data.</text>
</comment>
<feature type="transmembrane region" description="Helical" evidence="4">
    <location>
        <begin position="199"/>
        <end position="220"/>
    </location>
</feature>